<dbReference type="InterPro" id="IPR041698">
    <property type="entry name" value="Methyltransf_25"/>
</dbReference>
<dbReference type="InterPro" id="IPR029063">
    <property type="entry name" value="SAM-dependent_MTases_sf"/>
</dbReference>
<protein>
    <submittedName>
        <fullName evidence="4">SAM-dependent methyltransferase</fullName>
    </submittedName>
</protein>
<dbReference type="CDD" id="cd02440">
    <property type="entry name" value="AdoMet_MTases"/>
    <property type="match status" value="1"/>
</dbReference>
<keyword evidence="1 4" id="KW-0808">Transferase</keyword>
<evidence type="ECO:0000313" key="4">
    <source>
        <dbReference type="EMBL" id="MBA8950200.1"/>
    </source>
</evidence>
<accession>A0A7W3QKA1</accession>
<name>A0A7W3QKA1_ACTNM</name>
<dbReference type="PANTHER" id="PTHR43861">
    <property type="entry name" value="TRANS-ACONITATE 2-METHYLTRANSFERASE-RELATED"/>
    <property type="match status" value="1"/>
</dbReference>
<dbReference type="RefSeq" id="WP_182842658.1">
    <property type="nucleotide sequence ID" value="NZ_BAAALP010000035.1"/>
</dbReference>
<dbReference type="Pfam" id="PF13649">
    <property type="entry name" value="Methyltransf_25"/>
    <property type="match status" value="1"/>
</dbReference>
<feature type="domain" description="Methyltransferase" evidence="3">
    <location>
        <begin position="72"/>
        <end position="168"/>
    </location>
</feature>
<gene>
    <name evidence="4" type="ORF">HNR61_001813</name>
</gene>
<keyword evidence="5" id="KW-1185">Reference proteome</keyword>
<evidence type="ECO:0000256" key="2">
    <source>
        <dbReference type="SAM" id="MobiDB-lite"/>
    </source>
</evidence>
<sequence length="303" mass="32961">MTSQPHGHQNPHHGHGHHGHGHHGHGHHGHGAADDPGLAEMLDLDAEVLHSLLSETTGRLAGSAGDRPPRRILDLGSGTGTGTVALLRRFPDAEVIAVDAAEPMLERLRHKVQDLGMADRVTTVQADLDDAWPPVGTVDLVWASASVHHLADPGRVLREVFAALRPGGLLAVLELDGFPRFLPDDLGLGRSGLEARCHAVLAERRERHGPRLDIDWGPYLTEAGFALEDRRVLSFEQASPPPAAHRYARELLRKFRSHLGDRLAPDDLAALDALLDEEGPHSVLRRTDLTVRATRTVWTAARP</sequence>
<dbReference type="GO" id="GO:0032259">
    <property type="term" value="P:methylation"/>
    <property type="evidence" value="ECO:0007669"/>
    <property type="project" value="UniProtKB-KW"/>
</dbReference>
<organism evidence="4 5">
    <name type="scientific">Actinomadura namibiensis</name>
    <dbReference type="NCBI Taxonomy" id="182080"/>
    <lineage>
        <taxon>Bacteria</taxon>
        <taxon>Bacillati</taxon>
        <taxon>Actinomycetota</taxon>
        <taxon>Actinomycetes</taxon>
        <taxon>Streptosporangiales</taxon>
        <taxon>Thermomonosporaceae</taxon>
        <taxon>Actinomadura</taxon>
    </lineage>
</organism>
<evidence type="ECO:0000313" key="5">
    <source>
        <dbReference type="Proteomes" id="UP000572680"/>
    </source>
</evidence>
<keyword evidence="4" id="KW-0489">Methyltransferase</keyword>
<comment type="caution">
    <text evidence="4">The sequence shown here is derived from an EMBL/GenBank/DDBJ whole genome shotgun (WGS) entry which is preliminary data.</text>
</comment>
<dbReference type="PANTHER" id="PTHR43861:SF2">
    <property type="entry name" value="CARBOXY-S-ADENOSYL-L-METHIONINE SYNTHASE"/>
    <property type="match status" value="1"/>
</dbReference>
<dbReference type="Proteomes" id="UP000572680">
    <property type="component" value="Unassembled WGS sequence"/>
</dbReference>
<dbReference type="SUPFAM" id="SSF53335">
    <property type="entry name" value="S-adenosyl-L-methionine-dependent methyltransferases"/>
    <property type="match status" value="1"/>
</dbReference>
<dbReference type="GO" id="GO:0008168">
    <property type="term" value="F:methyltransferase activity"/>
    <property type="evidence" value="ECO:0007669"/>
    <property type="project" value="UniProtKB-KW"/>
</dbReference>
<feature type="compositionally biased region" description="Basic residues" evidence="2">
    <location>
        <begin position="9"/>
        <end position="30"/>
    </location>
</feature>
<dbReference type="AlphaFoldDB" id="A0A7W3QKA1"/>
<proteinExistence type="predicted"/>
<evidence type="ECO:0000256" key="1">
    <source>
        <dbReference type="ARBA" id="ARBA00022679"/>
    </source>
</evidence>
<dbReference type="EMBL" id="JACJIA010000002">
    <property type="protein sequence ID" value="MBA8950200.1"/>
    <property type="molecule type" value="Genomic_DNA"/>
</dbReference>
<feature type="region of interest" description="Disordered" evidence="2">
    <location>
        <begin position="1"/>
        <end position="37"/>
    </location>
</feature>
<dbReference type="Gene3D" id="3.40.50.150">
    <property type="entry name" value="Vaccinia Virus protein VP39"/>
    <property type="match status" value="1"/>
</dbReference>
<evidence type="ECO:0000259" key="3">
    <source>
        <dbReference type="Pfam" id="PF13649"/>
    </source>
</evidence>
<reference evidence="4 5" key="1">
    <citation type="submission" date="2020-08" db="EMBL/GenBank/DDBJ databases">
        <title>Genomic Encyclopedia of Type Strains, Phase IV (KMG-IV): sequencing the most valuable type-strain genomes for metagenomic binning, comparative biology and taxonomic classification.</title>
        <authorList>
            <person name="Goeker M."/>
        </authorList>
    </citation>
    <scope>NUCLEOTIDE SEQUENCE [LARGE SCALE GENOMIC DNA]</scope>
    <source>
        <strain evidence="4 5">DSM 44197</strain>
    </source>
</reference>